<comment type="similarity">
    <text evidence="2">Belongs to the glycosyltransferase 28 family.</text>
</comment>
<evidence type="ECO:0000259" key="5">
    <source>
        <dbReference type="Pfam" id="PF04101"/>
    </source>
</evidence>
<dbReference type="EMBL" id="QMQA01000002">
    <property type="protein sequence ID" value="RLE15495.1"/>
    <property type="molecule type" value="Genomic_DNA"/>
</dbReference>
<dbReference type="InterPro" id="IPR007235">
    <property type="entry name" value="Glyco_trans_28_C"/>
</dbReference>
<dbReference type="PANTHER" id="PTHR43025">
    <property type="entry name" value="MONOGALACTOSYLDIACYLGLYCEROL SYNTHASE"/>
    <property type="match status" value="1"/>
</dbReference>
<evidence type="ECO:0000313" key="8">
    <source>
        <dbReference type="Proteomes" id="UP000280417"/>
    </source>
</evidence>
<dbReference type="PANTHER" id="PTHR43025:SF3">
    <property type="entry name" value="MONOGALACTOSYLDIACYLGLYCEROL SYNTHASE 1, CHLOROPLASTIC"/>
    <property type="match status" value="1"/>
</dbReference>
<gene>
    <name evidence="7" type="ORF">DRJ04_00205</name>
</gene>
<dbReference type="Gene3D" id="3.40.50.2000">
    <property type="entry name" value="Glycogen Phosphorylase B"/>
    <property type="match status" value="1"/>
</dbReference>
<evidence type="ECO:0000313" key="7">
    <source>
        <dbReference type="EMBL" id="RLE15495.1"/>
    </source>
</evidence>
<protein>
    <recommendedName>
        <fullName evidence="9">Glycosyltransferase</fullName>
    </recommendedName>
</protein>
<evidence type="ECO:0000256" key="2">
    <source>
        <dbReference type="ARBA" id="ARBA00006962"/>
    </source>
</evidence>
<dbReference type="SUPFAM" id="SSF53756">
    <property type="entry name" value="UDP-Glycosyltransferase/glycogen phosphorylase"/>
    <property type="match status" value="1"/>
</dbReference>
<sequence length="386" mass="44791">MKVLIVYISDVSGHRQAAKAIKQAFQESYPWVTVREENLFRHGNPFITCSLDSLYYALIKVTPWLWNIIWDSEEVYWLTYFVRSVLYRMNYHRLYREVIKPFDPQVVICTHSLSCAICSTIKYDKKMNYLLVAVPTDFYLNPYWFYKNVDMYFLPQDDSKLECLRKKISHDKLQVSGIPISPQFCQHKDKNCLREKWQMKDSLFTILIMGGARGLGDIKDIVVALDKSSLPLQVIVVAGTNRKLKRELRRLSSRLSFPFKVYGYVREIDELMEISDLLISKPGGLTTAEALSKALPMVVVDSIAGQERGNRKFLLEKGLAFSLNRTKDLISVVRKFINNDFDKTLWEKKIKDVARSGSSREIARKIVGMIKNKERWNGLSADYHQG</sequence>
<evidence type="ECO:0008006" key="9">
    <source>
        <dbReference type="Google" id="ProtNLM"/>
    </source>
</evidence>
<dbReference type="GO" id="GO:0016020">
    <property type="term" value="C:membrane"/>
    <property type="evidence" value="ECO:0007669"/>
    <property type="project" value="UniProtKB-SubCell"/>
</dbReference>
<proteinExistence type="inferred from homology"/>
<evidence type="ECO:0000259" key="6">
    <source>
        <dbReference type="Pfam" id="PF06925"/>
    </source>
</evidence>
<evidence type="ECO:0000256" key="1">
    <source>
        <dbReference type="ARBA" id="ARBA00004370"/>
    </source>
</evidence>
<reference evidence="7 8" key="1">
    <citation type="submission" date="2018-06" db="EMBL/GenBank/DDBJ databases">
        <title>Extensive metabolic versatility and redundancy in microbially diverse, dynamic hydrothermal sediments.</title>
        <authorList>
            <person name="Dombrowski N."/>
            <person name="Teske A."/>
            <person name="Baker B.J."/>
        </authorList>
    </citation>
    <scope>NUCLEOTIDE SEQUENCE [LARGE SCALE GENOMIC DNA]</scope>
    <source>
        <strain evidence="7">B3_G15</strain>
    </source>
</reference>
<dbReference type="Pfam" id="PF06925">
    <property type="entry name" value="MGDG_synth"/>
    <property type="match status" value="1"/>
</dbReference>
<dbReference type="Pfam" id="PF04101">
    <property type="entry name" value="Glyco_tran_28_C"/>
    <property type="match status" value="1"/>
</dbReference>
<organism evidence="7 8">
    <name type="scientific">Aerophobetes bacterium</name>
    <dbReference type="NCBI Taxonomy" id="2030807"/>
    <lineage>
        <taxon>Bacteria</taxon>
        <taxon>Candidatus Aerophobota</taxon>
    </lineage>
</organism>
<name>A0A662DIZ1_UNCAE</name>
<dbReference type="InterPro" id="IPR009695">
    <property type="entry name" value="Diacylglyc_glucosyltr_N"/>
</dbReference>
<comment type="subcellular location">
    <subcellularLocation>
        <location evidence="1">Membrane</location>
    </subcellularLocation>
</comment>
<dbReference type="GO" id="GO:0016758">
    <property type="term" value="F:hexosyltransferase activity"/>
    <property type="evidence" value="ECO:0007669"/>
    <property type="project" value="InterPro"/>
</dbReference>
<evidence type="ECO:0000256" key="3">
    <source>
        <dbReference type="ARBA" id="ARBA00022676"/>
    </source>
</evidence>
<dbReference type="GO" id="GO:0009247">
    <property type="term" value="P:glycolipid biosynthetic process"/>
    <property type="evidence" value="ECO:0007669"/>
    <property type="project" value="InterPro"/>
</dbReference>
<accession>A0A662DIZ1</accession>
<keyword evidence="3" id="KW-0328">Glycosyltransferase</keyword>
<dbReference type="AlphaFoldDB" id="A0A662DIZ1"/>
<comment type="caution">
    <text evidence="7">The sequence shown here is derived from an EMBL/GenBank/DDBJ whole genome shotgun (WGS) entry which is preliminary data.</text>
</comment>
<feature type="domain" description="Diacylglycerol glucosyltransferase N-terminal" evidence="6">
    <location>
        <begin position="14"/>
        <end position="180"/>
    </location>
</feature>
<evidence type="ECO:0000256" key="4">
    <source>
        <dbReference type="ARBA" id="ARBA00022679"/>
    </source>
</evidence>
<dbReference type="Proteomes" id="UP000280417">
    <property type="component" value="Unassembled WGS sequence"/>
</dbReference>
<keyword evidence="4" id="KW-0808">Transferase</keyword>
<feature type="domain" description="Glycosyl transferase family 28 C-terminal" evidence="5">
    <location>
        <begin position="205"/>
        <end position="322"/>
    </location>
</feature>
<dbReference type="InterPro" id="IPR050519">
    <property type="entry name" value="Glycosyltransf_28_UgtP"/>
</dbReference>